<sequence>MDVIAFLGSILHVSQCFSALLFPAIARHWMCSWCAISPSGHNRLRYARCRGNPVTKKVPIIFGNPDESFVLIEQEVGRALGATSPVTLASEATVEDRCKLSFFHDSQHFGFESLSYPRLYIPSPLPRQTKSDTSLATLFLSRKMHEITLDGTFDGII</sequence>
<evidence type="ECO:0000313" key="3">
    <source>
        <dbReference type="Proteomes" id="UP001152592"/>
    </source>
</evidence>
<dbReference type="OrthoDB" id="5342292at2759"/>
<protein>
    <submittedName>
        <fullName evidence="2">Uncharacterized protein</fullName>
    </submittedName>
</protein>
<evidence type="ECO:0000256" key="1">
    <source>
        <dbReference type="SAM" id="SignalP"/>
    </source>
</evidence>
<comment type="caution">
    <text evidence="2">The sequence shown here is derived from an EMBL/GenBank/DDBJ whole genome shotgun (WGS) entry which is preliminary data.</text>
</comment>
<evidence type="ECO:0000313" key="2">
    <source>
        <dbReference type="EMBL" id="CAG8366078.1"/>
    </source>
</evidence>
<proteinExistence type="predicted"/>
<keyword evidence="1" id="KW-0732">Signal</keyword>
<reference evidence="2" key="1">
    <citation type="submission" date="2021-07" db="EMBL/GenBank/DDBJ databases">
        <authorList>
            <person name="Branca A.L. A."/>
        </authorList>
    </citation>
    <scope>NUCLEOTIDE SEQUENCE</scope>
</reference>
<dbReference type="Proteomes" id="UP001152592">
    <property type="component" value="Unassembled WGS sequence"/>
</dbReference>
<organism evidence="2 3">
    <name type="scientific">Penicillium salamii</name>
    <dbReference type="NCBI Taxonomy" id="1612424"/>
    <lineage>
        <taxon>Eukaryota</taxon>
        <taxon>Fungi</taxon>
        <taxon>Dikarya</taxon>
        <taxon>Ascomycota</taxon>
        <taxon>Pezizomycotina</taxon>
        <taxon>Eurotiomycetes</taxon>
        <taxon>Eurotiomycetidae</taxon>
        <taxon>Eurotiales</taxon>
        <taxon>Aspergillaceae</taxon>
        <taxon>Penicillium</taxon>
    </lineage>
</organism>
<gene>
    <name evidence="2" type="ORF">PSALAMII_LOCUS4123</name>
</gene>
<name>A0A9W4J0H9_9EURO</name>
<feature type="chain" id="PRO_5040844744" evidence="1">
    <location>
        <begin position="27"/>
        <end position="157"/>
    </location>
</feature>
<feature type="signal peptide" evidence="1">
    <location>
        <begin position="1"/>
        <end position="26"/>
    </location>
</feature>
<dbReference type="EMBL" id="CAJVPD010000210">
    <property type="protein sequence ID" value="CAG8366078.1"/>
    <property type="molecule type" value="Genomic_DNA"/>
</dbReference>
<accession>A0A9W4J0H9</accession>
<dbReference type="AlphaFoldDB" id="A0A9W4J0H9"/>